<evidence type="ECO:0000256" key="7">
    <source>
        <dbReference type="ARBA" id="ARBA00023176"/>
    </source>
</evidence>
<dbReference type="GO" id="GO:0000149">
    <property type="term" value="F:SNARE binding"/>
    <property type="evidence" value="ECO:0007669"/>
    <property type="project" value="TreeGrafter"/>
</dbReference>
<dbReference type="PANTHER" id="PTHR22951">
    <property type="entry name" value="CLATHRIN ASSEMBLY PROTEIN"/>
    <property type="match status" value="1"/>
</dbReference>
<dbReference type="InterPro" id="IPR014712">
    <property type="entry name" value="ANTH_dom_sf"/>
</dbReference>
<feature type="domain" description="ENTH" evidence="9">
    <location>
        <begin position="46"/>
        <end position="177"/>
    </location>
</feature>
<evidence type="ECO:0000256" key="1">
    <source>
        <dbReference type="ARBA" id="ARBA00004132"/>
    </source>
</evidence>
<evidence type="ECO:0000256" key="2">
    <source>
        <dbReference type="ARBA" id="ARBA00004555"/>
    </source>
</evidence>
<dbReference type="Pfam" id="PF07651">
    <property type="entry name" value="ANTH"/>
    <property type="match status" value="1"/>
</dbReference>
<comment type="caution">
    <text evidence="10">The sequence shown here is derived from an EMBL/GenBank/DDBJ whole genome shotgun (WGS) entry which is preliminary data.</text>
</comment>
<dbReference type="GO" id="GO:0072583">
    <property type="term" value="P:clathrin-dependent endocytosis"/>
    <property type="evidence" value="ECO:0007669"/>
    <property type="project" value="InterPro"/>
</dbReference>
<dbReference type="GO" id="GO:0030136">
    <property type="term" value="C:clathrin-coated vesicle"/>
    <property type="evidence" value="ECO:0007669"/>
    <property type="project" value="UniProtKB-SubCell"/>
</dbReference>
<keyword evidence="6" id="KW-0472">Membrane</keyword>
<dbReference type="AlphaFoldDB" id="A0A835Q8M8"/>
<comment type="subcellular location">
    <subcellularLocation>
        <location evidence="1">Cytoplasmic vesicle</location>
        <location evidence="1">Clathrin-coated vesicle</location>
    </subcellularLocation>
    <subcellularLocation>
        <location evidence="2">Golgi apparatus</location>
    </subcellularLocation>
    <subcellularLocation>
        <location evidence="3">Membrane</location>
        <location evidence="3">Clathrin-coated pit</location>
    </subcellularLocation>
</comment>
<evidence type="ECO:0000313" key="10">
    <source>
        <dbReference type="EMBL" id="KAG0463272.1"/>
    </source>
</evidence>
<dbReference type="GO" id="GO:0005905">
    <property type="term" value="C:clathrin-coated pit"/>
    <property type="evidence" value="ECO:0007669"/>
    <property type="project" value="UniProtKB-SubCell"/>
</dbReference>
<dbReference type="SUPFAM" id="SSF89009">
    <property type="entry name" value="GAT-like domain"/>
    <property type="match status" value="1"/>
</dbReference>
<keyword evidence="5" id="KW-0333">Golgi apparatus</keyword>
<dbReference type="OrthoDB" id="1434354at2759"/>
<evidence type="ECO:0000256" key="4">
    <source>
        <dbReference type="ARBA" id="ARBA00022583"/>
    </source>
</evidence>
<dbReference type="GO" id="GO:0005545">
    <property type="term" value="F:1-phosphatidylinositol binding"/>
    <property type="evidence" value="ECO:0007669"/>
    <property type="project" value="InterPro"/>
</dbReference>
<dbReference type="InterPro" id="IPR011417">
    <property type="entry name" value="ANTH_dom"/>
</dbReference>
<dbReference type="GO" id="GO:0005794">
    <property type="term" value="C:Golgi apparatus"/>
    <property type="evidence" value="ECO:0007669"/>
    <property type="project" value="UniProtKB-SubCell"/>
</dbReference>
<evidence type="ECO:0000256" key="8">
    <source>
        <dbReference type="ARBA" id="ARBA00023329"/>
    </source>
</evidence>
<keyword evidence="4" id="KW-0254">Endocytosis</keyword>
<dbReference type="GO" id="GO:0005546">
    <property type="term" value="F:phosphatidylinositol-4,5-bisphosphate binding"/>
    <property type="evidence" value="ECO:0007669"/>
    <property type="project" value="TreeGrafter"/>
</dbReference>
<dbReference type="GO" id="GO:0048268">
    <property type="term" value="P:clathrin coat assembly"/>
    <property type="evidence" value="ECO:0007669"/>
    <property type="project" value="InterPro"/>
</dbReference>
<evidence type="ECO:0000256" key="6">
    <source>
        <dbReference type="ARBA" id="ARBA00023136"/>
    </source>
</evidence>
<organism evidence="10 11">
    <name type="scientific">Vanilla planifolia</name>
    <name type="common">Vanilla</name>
    <dbReference type="NCBI Taxonomy" id="51239"/>
    <lineage>
        <taxon>Eukaryota</taxon>
        <taxon>Viridiplantae</taxon>
        <taxon>Streptophyta</taxon>
        <taxon>Embryophyta</taxon>
        <taxon>Tracheophyta</taxon>
        <taxon>Spermatophyta</taxon>
        <taxon>Magnoliopsida</taxon>
        <taxon>Liliopsida</taxon>
        <taxon>Asparagales</taxon>
        <taxon>Orchidaceae</taxon>
        <taxon>Vanilloideae</taxon>
        <taxon>Vanilleae</taxon>
        <taxon>Vanilla</taxon>
    </lineage>
</organism>
<dbReference type="GO" id="GO:0032050">
    <property type="term" value="F:clathrin heavy chain binding"/>
    <property type="evidence" value="ECO:0007669"/>
    <property type="project" value="TreeGrafter"/>
</dbReference>
<reference evidence="10 11" key="1">
    <citation type="journal article" date="2020" name="Nat. Food">
        <title>A phased Vanilla planifolia genome enables genetic improvement of flavour and production.</title>
        <authorList>
            <person name="Hasing T."/>
            <person name="Tang H."/>
            <person name="Brym M."/>
            <person name="Khazi F."/>
            <person name="Huang T."/>
            <person name="Chambers A.H."/>
        </authorList>
    </citation>
    <scope>NUCLEOTIDE SEQUENCE [LARGE SCALE GENOMIC DNA]</scope>
    <source>
        <tissue evidence="10">Leaf</tissue>
    </source>
</reference>
<protein>
    <recommendedName>
        <fullName evidence="9">ENTH domain-containing protein</fullName>
    </recommendedName>
</protein>
<dbReference type="InterPro" id="IPR048050">
    <property type="entry name" value="ANTH_N_plant"/>
</dbReference>
<name>A0A835Q8M8_VANPL</name>
<dbReference type="Proteomes" id="UP000636800">
    <property type="component" value="Chromosome 10"/>
</dbReference>
<dbReference type="InterPro" id="IPR013809">
    <property type="entry name" value="ENTH"/>
</dbReference>
<sequence length="434" mass="47875">MNTVAGAPAPNSSSKRTTMSSSARSWWRCAAGTVKDKQSLYLTQLVGHGQRAEIDAAVIRATSHDERSVDNKNAARVFALARTSPACLKPLMSALSRRARRTRSWAVALKILLLAHGVLLCSSAAPRVGRLPFDLSDFHDRSARPSSTSYGFSAFVRSYFQYLDYRSVLLSSFVLQHSNDDDKGNTFSFTKLVPVVAFNVSTFDDDLGMVVKMQKLLDLLMQIRPYANGMEVGLILEAMDCVVIEIFEVYGSICSSIASFLVDVGPPSYSVKRTEKTGEERRRMGIAGMQVLRRAVEQSDQLSSFFDLCRRLGVPNAAEIPPIESIPQEDIRNLEALVLGDIHGIPDSEIAQAGREEEEKARNDLSHQQSATVVTKKWEVFEDEATSSSADCCENAFFTLDSEEKTQPTSSPWASSVPHHAVLPYSLGHMIELI</sequence>
<keyword evidence="8" id="KW-0968">Cytoplasmic vesicle</keyword>
<dbReference type="EMBL" id="JADCNL010000010">
    <property type="protein sequence ID" value="KAG0463272.1"/>
    <property type="molecule type" value="Genomic_DNA"/>
</dbReference>
<dbReference type="GO" id="GO:0006900">
    <property type="term" value="P:vesicle budding from membrane"/>
    <property type="evidence" value="ECO:0007669"/>
    <property type="project" value="TreeGrafter"/>
</dbReference>
<evidence type="ECO:0000256" key="3">
    <source>
        <dbReference type="ARBA" id="ARBA00004600"/>
    </source>
</evidence>
<proteinExistence type="predicted"/>
<keyword evidence="11" id="KW-1185">Reference proteome</keyword>
<dbReference type="Gene3D" id="1.25.40.90">
    <property type="match status" value="1"/>
</dbReference>
<accession>A0A835Q8M8</accession>
<evidence type="ECO:0000256" key="5">
    <source>
        <dbReference type="ARBA" id="ARBA00023034"/>
    </source>
</evidence>
<dbReference type="PROSITE" id="PS50942">
    <property type="entry name" value="ENTH"/>
    <property type="match status" value="1"/>
</dbReference>
<dbReference type="CDD" id="cd16987">
    <property type="entry name" value="ANTH_N_AP180_plant"/>
    <property type="match status" value="1"/>
</dbReference>
<dbReference type="SMART" id="SM00273">
    <property type="entry name" value="ENTH"/>
    <property type="match status" value="1"/>
</dbReference>
<keyword evidence="7" id="KW-0168">Coated pit</keyword>
<dbReference type="Gene3D" id="1.20.58.150">
    <property type="entry name" value="ANTH domain"/>
    <property type="match status" value="1"/>
</dbReference>
<dbReference type="InterPro" id="IPR008942">
    <property type="entry name" value="ENTH_VHS"/>
</dbReference>
<dbReference type="InterPro" id="IPR045192">
    <property type="entry name" value="AP180-like"/>
</dbReference>
<dbReference type="SUPFAM" id="SSF48464">
    <property type="entry name" value="ENTH/VHS domain"/>
    <property type="match status" value="1"/>
</dbReference>
<dbReference type="PANTHER" id="PTHR22951:SF19">
    <property type="entry name" value="OS08G0467300 PROTEIN"/>
    <property type="match status" value="1"/>
</dbReference>
<gene>
    <name evidence="10" type="ORF">HPP92_019341</name>
</gene>
<evidence type="ECO:0000313" key="11">
    <source>
        <dbReference type="Proteomes" id="UP000636800"/>
    </source>
</evidence>
<evidence type="ECO:0000259" key="9">
    <source>
        <dbReference type="PROSITE" id="PS50942"/>
    </source>
</evidence>